<protein>
    <submittedName>
        <fullName evidence="1">Uncharacterized protein</fullName>
    </submittedName>
</protein>
<reference evidence="1 2" key="1">
    <citation type="submission" date="2019-01" db="EMBL/GenBank/DDBJ databases">
        <authorList>
            <consortium name="Pathogen Informatics"/>
        </authorList>
    </citation>
    <scope>NUCLEOTIDE SEQUENCE [LARGE SCALE GENOMIC DNA]</scope>
    <source>
        <strain evidence="1 2">NCTC10168</strain>
    </source>
</reference>
<dbReference type="AlphaFoldDB" id="A0A449B4D6"/>
<keyword evidence="2" id="KW-1185">Reference proteome</keyword>
<dbReference type="RefSeq" id="WP_165255938.1">
    <property type="nucleotide sequence ID" value="NZ_LR215037.1"/>
</dbReference>
<evidence type="ECO:0000313" key="2">
    <source>
        <dbReference type="Proteomes" id="UP000290243"/>
    </source>
</evidence>
<accession>A0A449B4D6</accession>
<dbReference type="KEGG" id="mmau:NCTC10168_00316"/>
<proteinExistence type="predicted"/>
<dbReference type="EMBL" id="LR215037">
    <property type="protein sequence ID" value="VEU75398.1"/>
    <property type="molecule type" value="Genomic_DNA"/>
</dbReference>
<evidence type="ECO:0000313" key="1">
    <source>
        <dbReference type="EMBL" id="VEU75398.1"/>
    </source>
</evidence>
<organism evidence="1 2">
    <name type="scientific">Mycoplasmopsis maculosa</name>
    <dbReference type="NCBI Taxonomy" id="114885"/>
    <lineage>
        <taxon>Bacteria</taxon>
        <taxon>Bacillati</taxon>
        <taxon>Mycoplasmatota</taxon>
        <taxon>Mycoplasmoidales</taxon>
        <taxon>Metamycoplasmataceae</taxon>
        <taxon>Mycoplasmopsis</taxon>
    </lineage>
</organism>
<name>A0A449B4D6_9BACT</name>
<sequence length="53" mass="6205">MFKNTIPEKNIKHKIFLIHQINQLFLKPNAIIVNATTETELNDASKIEAFFYN</sequence>
<dbReference type="Proteomes" id="UP000290243">
    <property type="component" value="Chromosome"/>
</dbReference>
<gene>
    <name evidence="1" type="ORF">NCTC10168_00316</name>
</gene>